<reference evidence="2 3" key="1">
    <citation type="submission" date="2023-02" db="EMBL/GenBank/DDBJ databases">
        <title>Devosia algicola sp. nov., isolated from the phycosphere of marine algae.</title>
        <authorList>
            <person name="Kim J.M."/>
            <person name="Lee J.K."/>
            <person name="Choi B.J."/>
            <person name="Bayburt H."/>
            <person name="Jeon C.O."/>
        </authorList>
    </citation>
    <scope>NUCLEOTIDE SEQUENCE [LARGE SCALE GENOMIC DNA]</scope>
    <source>
        <strain evidence="2 3">G20-9</strain>
    </source>
</reference>
<protein>
    <submittedName>
        <fullName evidence="2">HAD-IIA family hydrolase</fullName>
    </submittedName>
</protein>
<dbReference type="RefSeq" id="WP_282219637.1">
    <property type="nucleotide sequence ID" value="NZ_CP118246.1"/>
</dbReference>
<dbReference type="EMBL" id="CP118246">
    <property type="protein sequence ID" value="WDR03243.1"/>
    <property type="molecule type" value="Genomic_DNA"/>
</dbReference>
<dbReference type="Proteomes" id="UP001220530">
    <property type="component" value="Chromosome"/>
</dbReference>
<dbReference type="PANTHER" id="PTHR19288">
    <property type="entry name" value="4-NITROPHENYLPHOSPHATASE-RELATED"/>
    <property type="match status" value="1"/>
</dbReference>
<dbReference type="InterPro" id="IPR006357">
    <property type="entry name" value="HAD-SF_hydro_IIA"/>
</dbReference>
<dbReference type="Gene3D" id="3.40.50.1000">
    <property type="entry name" value="HAD superfamily/HAD-like"/>
    <property type="match status" value="2"/>
</dbReference>
<keyword evidence="2" id="KW-0378">Hydrolase</keyword>
<gene>
    <name evidence="2" type="ORF">PSQ19_03510</name>
</gene>
<dbReference type="InterPro" id="IPR023214">
    <property type="entry name" value="HAD_sf"/>
</dbReference>
<dbReference type="PANTHER" id="PTHR19288:SF46">
    <property type="entry name" value="HALOACID DEHALOGENASE-LIKE HYDROLASE DOMAIN-CONTAINING PROTEIN 2"/>
    <property type="match status" value="1"/>
</dbReference>
<dbReference type="GO" id="GO:0016787">
    <property type="term" value="F:hydrolase activity"/>
    <property type="evidence" value="ECO:0007669"/>
    <property type="project" value="UniProtKB-KW"/>
</dbReference>
<dbReference type="Pfam" id="PF13242">
    <property type="entry name" value="Hydrolase_like"/>
    <property type="match status" value="1"/>
</dbReference>
<dbReference type="SUPFAM" id="SSF56784">
    <property type="entry name" value="HAD-like"/>
    <property type="match status" value="1"/>
</dbReference>
<dbReference type="Pfam" id="PF13344">
    <property type="entry name" value="Hydrolase_6"/>
    <property type="match status" value="1"/>
</dbReference>
<sequence>MISPGIGAHPRQLKDVKAVISDLDGVVYRGREAIAGAVETFAAWHERGIPYCFVTNNSTRTADETADKLCGLGVNITPARIVTSAIGTATVLRSRWPSGGRAFVVGMPSLSAAVEAAGFELCQEQADCVVVGLDSNFNYAKMSQAVRLILDGAAFIGTNPDLLLPSENGFQPGNGAILASLAAACGTEPNIIGKPQPFLIDIAVSILDVPRDQVVMIGDQIATDIAAGQRAGVFSILVQTGVPEDGSSTIVPDMIVGNLSDLTL</sequence>
<evidence type="ECO:0000256" key="1">
    <source>
        <dbReference type="PIRNR" id="PIRNR000915"/>
    </source>
</evidence>
<dbReference type="PIRSF" id="PIRSF000915">
    <property type="entry name" value="PGP-type_phosphatase"/>
    <property type="match status" value="1"/>
</dbReference>
<organism evidence="2 3">
    <name type="scientific">Devosia algicola</name>
    <dbReference type="NCBI Taxonomy" id="3026418"/>
    <lineage>
        <taxon>Bacteria</taxon>
        <taxon>Pseudomonadati</taxon>
        <taxon>Pseudomonadota</taxon>
        <taxon>Alphaproteobacteria</taxon>
        <taxon>Hyphomicrobiales</taxon>
        <taxon>Devosiaceae</taxon>
        <taxon>Devosia</taxon>
    </lineage>
</organism>
<name>A0ABY7YPK6_9HYPH</name>
<proteinExistence type="inferred from homology"/>
<dbReference type="InterPro" id="IPR036412">
    <property type="entry name" value="HAD-like_sf"/>
</dbReference>
<evidence type="ECO:0000313" key="3">
    <source>
        <dbReference type="Proteomes" id="UP001220530"/>
    </source>
</evidence>
<evidence type="ECO:0000313" key="2">
    <source>
        <dbReference type="EMBL" id="WDR03243.1"/>
    </source>
</evidence>
<dbReference type="NCBIfam" id="TIGR01460">
    <property type="entry name" value="HAD-SF-IIA"/>
    <property type="match status" value="1"/>
</dbReference>
<keyword evidence="3" id="KW-1185">Reference proteome</keyword>
<comment type="similarity">
    <text evidence="1">Belongs to the HAD-like hydrolase superfamily.</text>
</comment>
<accession>A0ABY7YPK6</accession>